<dbReference type="PANTHER" id="PTHR34933">
    <property type="entry name" value="FLAGELLAR L-RING PROTEIN"/>
    <property type="match status" value="1"/>
</dbReference>
<dbReference type="GO" id="GO:0071973">
    <property type="term" value="P:bacterial-type flagellum-dependent cell motility"/>
    <property type="evidence" value="ECO:0007669"/>
    <property type="project" value="InterPro"/>
</dbReference>
<evidence type="ECO:0000313" key="10">
    <source>
        <dbReference type="Proteomes" id="UP000218934"/>
    </source>
</evidence>
<feature type="compositionally biased region" description="Polar residues" evidence="8">
    <location>
        <begin position="92"/>
        <end position="101"/>
    </location>
</feature>
<dbReference type="KEGG" id="rdi:CMV14_08630"/>
<dbReference type="GO" id="GO:0009279">
    <property type="term" value="C:cell outer membrane"/>
    <property type="evidence" value="ECO:0007669"/>
    <property type="project" value="UniProtKB-SubCell"/>
</dbReference>
<evidence type="ECO:0000313" key="9">
    <source>
        <dbReference type="EMBL" id="PCE41194.1"/>
    </source>
</evidence>
<evidence type="ECO:0000256" key="2">
    <source>
        <dbReference type="ARBA" id="ARBA00006929"/>
    </source>
</evidence>
<dbReference type="AlphaFoldDB" id="A0A2A4FU18"/>
<dbReference type="PRINTS" id="PR01008">
    <property type="entry name" value="FLGLRINGFLGH"/>
</dbReference>
<evidence type="ECO:0000256" key="1">
    <source>
        <dbReference type="ARBA" id="ARBA00002591"/>
    </source>
</evidence>
<dbReference type="GO" id="GO:0009427">
    <property type="term" value="C:bacterial-type flagellum basal body, distal rod, L ring"/>
    <property type="evidence" value="ECO:0007669"/>
    <property type="project" value="InterPro"/>
</dbReference>
<dbReference type="InterPro" id="IPR000527">
    <property type="entry name" value="Flag_Lring"/>
</dbReference>
<dbReference type="HAMAP" id="MF_00415">
    <property type="entry name" value="FlgH"/>
    <property type="match status" value="1"/>
</dbReference>
<dbReference type="EMBL" id="NWUF01000017">
    <property type="protein sequence ID" value="PCE41194.1"/>
    <property type="molecule type" value="Genomic_DNA"/>
</dbReference>
<accession>A0A2A4FU18</accession>
<protein>
    <recommendedName>
        <fullName evidence="7">Flagellar L-ring protein</fullName>
    </recommendedName>
    <alternativeName>
        <fullName evidence="7">Basal body L-ring protein</fullName>
    </alternativeName>
</protein>
<dbReference type="OrthoDB" id="9789227at2"/>
<comment type="function">
    <text evidence="1 7">Assembles around the rod to form the L-ring and probably protects the motor/basal body from shearing forces during rotation.</text>
</comment>
<dbReference type="Pfam" id="PF02107">
    <property type="entry name" value="FlgH"/>
    <property type="match status" value="1"/>
</dbReference>
<sequence length="232" mass="23990">MSTRTSKLDMNALGALGLVAALLVGVAVDPVHAKPRKRDLDYVPAFASPPMAPVANGSIFQASNGYSALTNGARAAMVGDIVTITLVERTQATKSNSASTDRSGDIGLTPPATGPASFFKPTDIGASGGSTFQGKGGAAQSNQLNGEVSVTIAQVFPNGTMLIRGEKLLTLNRGDETIGITGIIRAADIGPDNRVPSTRVADARIIYSGKGEIARGSKMGWLNRFFAILSPF</sequence>
<dbReference type="PANTHER" id="PTHR34933:SF1">
    <property type="entry name" value="FLAGELLAR L-RING PROTEIN"/>
    <property type="match status" value="1"/>
</dbReference>
<keyword evidence="9" id="KW-0282">Flagellum</keyword>
<keyword evidence="10" id="KW-1185">Reference proteome</keyword>
<gene>
    <name evidence="7" type="primary">flgH</name>
    <name evidence="9" type="ORF">COO09_16075</name>
</gene>
<evidence type="ECO:0000256" key="8">
    <source>
        <dbReference type="SAM" id="MobiDB-lite"/>
    </source>
</evidence>
<proteinExistence type="inferred from homology"/>
<name>A0A2A4FU18_9SPHN</name>
<evidence type="ECO:0000256" key="3">
    <source>
        <dbReference type="ARBA" id="ARBA00022729"/>
    </source>
</evidence>
<feature type="region of interest" description="Disordered" evidence="8">
    <location>
        <begin position="92"/>
        <end position="112"/>
    </location>
</feature>
<evidence type="ECO:0000256" key="4">
    <source>
        <dbReference type="ARBA" id="ARBA00023136"/>
    </source>
</evidence>
<keyword evidence="4 7" id="KW-0472">Membrane</keyword>
<comment type="caution">
    <text evidence="9">The sequence shown here is derived from an EMBL/GenBank/DDBJ whole genome shotgun (WGS) entry which is preliminary data.</text>
</comment>
<comment type="subcellular location">
    <subcellularLocation>
        <location evidence="7">Cell outer membrane</location>
    </subcellularLocation>
    <subcellularLocation>
        <location evidence="7">Bacterial flagellum basal body</location>
    </subcellularLocation>
</comment>
<keyword evidence="9" id="KW-0966">Cell projection</keyword>
<keyword evidence="9" id="KW-0969">Cilium</keyword>
<comment type="subunit">
    <text evidence="7">The basal body constitutes a major portion of the flagellar organelle and consists of four rings (L,P,S, and M) mounted on a central rod.</text>
</comment>
<reference evidence="9 10" key="1">
    <citation type="submission" date="2017-09" db="EMBL/GenBank/DDBJ databases">
        <title>The Catabolism of 3,6-Dichlorosalicylic acid is Initiated by the Cytochrome P450 Monooxygenase DsmABC in Rhizorhabdus dicambivorans Ndbn-20.</title>
        <authorList>
            <person name="Na L."/>
        </authorList>
    </citation>
    <scope>NUCLEOTIDE SEQUENCE [LARGE SCALE GENOMIC DNA]</scope>
    <source>
        <strain evidence="9 10">Ndbn-20m</strain>
    </source>
</reference>
<organism evidence="9 10">
    <name type="scientific">Rhizorhabdus dicambivorans</name>
    <dbReference type="NCBI Taxonomy" id="1850238"/>
    <lineage>
        <taxon>Bacteria</taxon>
        <taxon>Pseudomonadati</taxon>
        <taxon>Pseudomonadota</taxon>
        <taxon>Alphaproteobacteria</taxon>
        <taxon>Sphingomonadales</taxon>
        <taxon>Sphingomonadaceae</taxon>
        <taxon>Rhizorhabdus</taxon>
    </lineage>
</organism>
<evidence type="ECO:0000256" key="7">
    <source>
        <dbReference type="HAMAP-Rule" id="MF_00415"/>
    </source>
</evidence>
<evidence type="ECO:0000256" key="5">
    <source>
        <dbReference type="ARBA" id="ARBA00023143"/>
    </source>
</evidence>
<dbReference type="Proteomes" id="UP000218934">
    <property type="component" value="Unassembled WGS sequence"/>
</dbReference>
<keyword evidence="5 7" id="KW-0975">Bacterial flagellum</keyword>
<keyword evidence="3" id="KW-0732">Signal</keyword>
<dbReference type="GO" id="GO:0003774">
    <property type="term" value="F:cytoskeletal motor activity"/>
    <property type="evidence" value="ECO:0007669"/>
    <property type="project" value="InterPro"/>
</dbReference>
<comment type="similarity">
    <text evidence="2 7">Belongs to the FlgH family.</text>
</comment>
<keyword evidence="6 7" id="KW-0998">Cell outer membrane</keyword>
<evidence type="ECO:0000256" key="6">
    <source>
        <dbReference type="ARBA" id="ARBA00023237"/>
    </source>
</evidence>